<dbReference type="CDD" id="cd09275">
    <property type="entry name" value="RNase_HI_RT_DIRS1"/>
    <property type="match status" value="1"/>
</dbReference>
<dbReference type="Pfam" id="PF00078">
    <property type="entry name" value="RVT_1"/>
    <property type="match status" value="1"/>
</dbReference>
<protein>
    <recommendedName>
        <fullName evidence="2">Reverse transcriptase domain-containing protein</fullName>
    </recommendedName>
</protein>
<dbReference type="PROSITE" id="PS50878">
    <property type="entry name" value="RT_POL"/>
    <property type="match status" value="1"/>
</dbReference>
<dbReference type="InterPro" id="IPR000477">
    <property type="entry name" value="RT_dom"/>
</dbReference>
<reference evidence="3 4" key="1">
    <citation type="submission" date="2019-03" db="EMBL/GenBank/DDBJ databases">
        <title>Single cell metagenomics reveals metabolic interactions within the superorganism composed of flagellate Streblomastix strix and complex community of Bacteroidetes bacteria on its surface.</title>
        <authorList>
            <person name="Treitli S.C."/>
            <person name="Kolisko M."/>
            <person name="Husnik F."/>
            <person name="Keeling P."/>
            <person name="Hampl V."/>
        </authorList>
    </citation>
    <scope>NUCLEOTIDE SEQUENCE [LARGE SCALE GENOMIC DNA]</scope>
    <source>
        <strain evidence="3">ST1C</strain>
    </source>
</reference>
<comment type="caution">
    <text evidence="3">The sequence shown here is derived from an EMBL/GenBank/DDBJ whole genome shotgun (WGS) entry which is preliminary data.</text>
</comment>
<dbReference type="InterPro" id="IPR043128">
    <property type="entry name" value="Rev_trsase/Diguanyl_cyclase"/>
</dbReference>
<feature type="region of interest" description="Disordered" evidence="1">
    <location>
        <begin position="23"/>
        <end position="42"/>
    </location>
</feature>
<gene>
    <name evidence="3" type="ORF">EZS28_045303</name>
</gene>
<dbReference type="SUPFAM" id="SSF56672">
    <property type="entry name" value="DNA/RNA polymerases"/>
    <property type="match status" value="1"/>
</dbReference>
<evidence type="ECO:0000259" key="2">
    <source>
        <dbReference type="PROSITE" id="PS50878"/>
    </source>
</evidence>
<dbReference type="Gene3D" id="3.30.70.270">
    <property type="match status" value="1"/>
</dbReference>
<name>A0A5J4TMU3_9EUKA</name>
<sequence>IHFLDIWKLIKAETLITRESIQREPRSTRCTNLEGATGGNSRGSVLELTEMDQSLLCDTEKGSGKMEKDNRLFSIEQTSPVHTFHNGRYSKPLITTATQGLHGKDRSRYKAMCFGVKHAPLIFHKTLRPVIKFIREVLHVRIIAYCDDIIILHQNQEELIYKIQLIINILTNFGFKISTDKSVLQPAMQMEFLGWQIDSNLDQLSMTLSRQKKINQMLGRWRRIVVYHQMVKVRFLASFIGSLNFLRLQFKRGGIHLKKLNKIKSWAALQRGWNALITPNMQVLKEIFWWKSMVTRNKPIQATIAPAQATLATDASLTHWGATLKMQDPTQEVWFWGKWSLNWHLTSSNQREAAAILCALRRSVSYLKERQIKSLKIETDNSSAAYNINRGSAAVALAKLVDRTLETAEVLNLQLHA</sequence>
<proteinExistence type="predicted"/>
<organism evidence="3 4">
    <name type="scientific">Streblomastix strix</name>
    <dbReference type="NCBI Taxonomy" id="222440"/>
    <lineage>
        <taxon>Eukaryota</taxon>
        <taxon>Metamonada</taxon>
        <taxon>Preaxostyla</taxon>
        <taxon>Oxymonadida</taxon>
        <taxon>Streblomastigidae</taxon>
        <taxon>Streblomastix</taxon>
    </lineage>
</organism>
<accession>A0A5J4TMU3</accession>
<dbReference type="Proteomes" id="UP000324800">
    <property type="component" value="Unassembled WGS sequence"/>
</dbReference>
<feature type="domain" description="Reverse transcriptase" evidence="2">
    <location>
        <begin position="1"/>
        <end position="197"/>
    </location>
</feature>
<dbReference type="InterPro" id="IPR052055">
    <property type="entry name" value="Hepadnavirus_pol/RT"/>
</dbReference>
<evidence type="ECO:0000313" key="4">
    <source>
        <dbReference type="Proteomes" id="UP000324800"/>
    </source>
</evidence>
<dbReference type="AlphaFoldDB" id="A0A5J4TMU3"/>
<evidence type="ECO:0000313" key="3">
    <source>
        <dbReference type="EMBL" id="KAA6359170.1"/>
    </source>
</evidence>
<dbReference type="EMBL" id="SNRW01028807">
    <property type="protein sequence ID" value="KAA6359170.1"/>
    <property type="molecule type" value="Genomic_DNA"/>
</dbReference>
<dbReference type="PANTHER" id="PTHR33050:SF7">
    <property type="entry name" value="RIBONUCLEASE H"/>
    <property type="match status" value="1"/>
</dbReference>
<feature type="non-terminal residue" evidence="3">
    <location>
        <position position="417"/>
    </location>
</feature>
<dbReference type="PANTHER" id="PTHR33050">
    <property type="entry name" value="REVERSE TRANSCRIPTASE DOMAIN-CONTAINING PROTEIN"/>
    <property type="match status" value="1"/>
</dbReference>
<dbReference type="InterPro" id="IPR043502">
    <property type="entry name" value="DNA/RNA_pol_sf"/>
</dbReference>
<evidence type="ECO:0000256" key="1">
    <source>
        <dbReference type="SAM" id="MobiDB-lite"/>
    </source>
</evidence>
<feature type="non-terminal residue" evidence="3">
    <location>
        <position position="1"/>
    </location>
</feature>
<dbReference type="OrthoDB" id="427924at2759"/>